<dbReference type="Gene3D" id="2.160.20.10">
    <property type="entry name" value="Single-stranded right-handed beta-helix, Pectin lyase-like"/>
    <property type="match status" value="2"/>
</dbReference>
<protein>
    <submittedName>
        <fullName evidence="3">Right handed beta helix region</fullName>
    </submittedName>
</protein>
<dbReference type="PANTHER" id="PTHR22990:SF15">
    <property type="entry name" value="F-BOX ONLY PROTEIN 10"/>
    <property type="match status" value="1"/>
</dbReference>
<dbReference type="EMBL" id="MTKP01000082">
    <property type="protein sequence ID" value="RWX49075.1"/>
    <property type="molecule type" value="Genomic_DNA"/>
</dbReference>
<evidence type="ECO:0000313" key="3">
    <source>
        <dbReference type="EMBL" id="RWX49075.1"/>
    </source>
</evidence>
<dbReference type="InterPro" id="IPR039448">
    <property type="entry name" value="Beta_helix"/>
</dbReference>
<dbReference type="InterPro" id="IPR051550">
    <property type="entry name" value="SCF-Subunits/Alg-Epimerases"/>
</dbReference>
<dbReference type="InterPro" id="IPR012334">
    <property type="entry name" value="Pectin_lyas_fold"/>
</dbReference>
<dbReference type="InterPro" id="IPR006626">
    <property type="entry name" value="PbH1"/>
</dbReference>
<evidence type="ECO:0000259" key="2">
    <source>
        <dbReference type="Pfam" id="PF13229"/>
    </source>
</evidence>
<comment type="caution">
    <text evidence="3">The sequence shown here is derived from an EMBL/GenBank/DDBJ whole genome shotgun (WGS) entry which is preliminary data.</text>
</comment>
<organism evidence="3 4">
    <name type="scientific">Candidatus Electrothrix communis</name>
    <dbReference type="NCBI Taxonomy" id="1859133"/>
    <lineage>
        <taxon>Bacteria</taxon>
        <taxon>Pseudomonadati</taxon>
        <taxon>Thermodesulfobacteriota</taxon>
        <taxon>Desulfobulbia</taxon>
        <taxon>Desulfobulbales</taxon>
        <taxon>Desulfobulbaceae</taxon>
        <taxon>Candidatus Electrothrix</taxon>
    </lineage>
</organism>
<sequence length="462" mass="49665">MLLKKAIYIMLFCAILSLLPYTVSQSQGVEGISPHNLLNGHSVESVTLAPFDEAVTKKLQLAKKKALSLIDGQFHKKGNILLVPEQYKTIQSAINAATSGDSVIVKEGIYYEQLVMKDGVKLVSDSSNKGDELVPVDQAILQLPRRTLRTIIDGSKSSPSHHGMFDFTEGLGSTTIIDGFTIQNLPRQNHHEPGHAHAINMRGASAVVMNCVIRNNGSTGIGSHVFFKDQKQPMATRDFRWQNIQTRSSAVIYNNIIRDNFGLGIGCNHFSTPWILGNEIFGNDDSELTGIPTPGIGVKHGAAPTILGNLVHNNPGGGILTGKGEPQGKHQIDKPTAPLITQNIVYSNAEEKPGIGNDDAGSKEFPVRIIENIVTKERAVGIGLMNGGVSILEGNIVTDTGSVGIAVNGSTVLTLNRNKVTKTGAPGIVIVSGSEVHEMQQNIVTNTRGPKIRIKESMVDEK</sequence>
<name>A0A444J7L5_9BACT</name>
<proteinExistence type="predicted"/>
<dbReference type="Proteomes" id="UP000288086">
    <property type="component" value="Unassembled WGS sequence"/>
</dbReference>
<accession>A0A444J7L5</accession>
<feature type="domain" description="Right handed beta helix" evidence="2">
    <location>
        <begin position="176"/>
        <end position="323"/>
    </location>
</feature>
<evidence type="ECO:0000313" key="4">
    <source>
        <dbReference type="Proteomes" id="UP000288086"/>
    </source>
</evidence>
<feature type="domain" description="Right handed beta helix" evidence="2">
    <location>
        <begin position="340"/>
        <end position="449"/>
    </location>
</feature>
<gene>
    <name evidence="3" type="ORF">VT98_10822</name>
</gene>
<dbReference type="Pfam" id="PF13229">
    <property type="entry name" value="Beta_helix"/>
    <property type="match status" value="2"/>
</dbReference>
<dbReference type="AlphaFoldDB" id="A0A444J7L5"/>
<dbReference type="SMART" id="SM00710">
    <property type="entry name" value="PbH1"/>
    <property type="match status" value="6"/>
</dbReference>
<dbReference type="SUPFAM" id="SSF51126">
    <property type="entry name" value="Pectin lyase-like"/>
    <property type="match status" value="2"/>
</dbReference>
<reference evidence="3 4" key="1">
    <citation type="submission" date="2017-01" db="EMBL/GenBank/DDBJ databases">
        <title>The cable genome- insights into the physiology and evolution of filamentous bacteria capable of sulfide oxidation via long distance electron transfer.</title>
        <authorList>
            <person name="Schreiber L."/>
            <person name="Bjerg J.T."/>
            <person name="Boggild A."/>
            <person name="Van De Vossenberg J."/>
            <person name="Meysman F."/>
            <person name="Nielsen L.P."/>
            <person name="Schramm A."/>
            <person name="Kjeldsen K.U."/>
        </authorList>
    </citation>
    <scope>NUCLEOTIDE SEQUENCE [LARGE SCALE GENOMIC DNA]</scope>
    <source>
        <strain evidence="3">A1</strain>
    </source>
</reference>
<keyword evidence="4" id="KW-1185">Reference proteome</keyword>
<dbReference type="PANTHER" id="PTHR22990">
    <property type="entry name" value="F-BOX ONLY PROTEIN"/>
    <property type="match status" value="1"/>
</dbReference>
<evidence type="ECO:0000256" key="1">
    <source>
        <dbReference type="ARBA" id="ARBA00022737"/>
    </source>
</evidence>
<dbReference type="InterPro" id="IPR011050">
    <property type="entry name" value="Pectin_lyase_fold/virulence"/>
</dbReference>
<keyword evidence="1" id="KW-0677">Repeat</keyword>